<keyword evidence="2" id="KW-1185">Reference proteome</keyword>
<name>A0ACC0BTW8_CATRO</name>
<evidence type="ECO:0000313" key="1">
    <source>
        <dbReference type="EMBL" id="KAI5676038.1"/>
    </source>
</evidence>
<accession>A0ACC0BTW8</accession>
<dbReference type="EMBL" id="CM044702">
    <property type="protein sequence ID" value="KAI5676038.1"/>
    <property type="molecule type" value="Genomic_DNA"/>
</dbReference>
<comment type="caution">
    <text evidence="1">The sequence shown here is derived from an EMBL/GenBank/DDBJ whole genome shotgun (WGS) entry which is preliminary data.</text>
</comment>
<gene>
    <name evidence="1" type="ORF">M9H77_06988</name>
</gene>
<evidence type="ECO:0000313" key="2">
    <source>
        <dbReference type="Proteomes" id="UP001060085"/>
    </source>
</evidence>
<sequence>MNISLKEISVRGLAIFGAREKKKDESWRRRRALRRIDSDLEKGNFKAALSLAKQLQGKPGGLLGFGSVKLIPQRGSKVDELEVNGADNLSVRLLVDSIQRSIKCCLRFALEEQEDAQRSIGSLTDGDAGLVLAQDHFESSDDYSLLSNDRMMCLKHEAGHFLVGYLLGVLPKRYKIPTMEDLIRNNYAGGNVEFLGFEFLREASVSASSLPYISSVKEKQSNKGYARLISSKTLSRFLCVILGGLVAEHLVYGYSELLHSDVEKLDRVLRWSGFKEDEADFQVKWAAINTVLLLREHHQATSRLTEAMALKKSIGFCIDTIESTLNHSNKS</sequence>
<dbReference type="Proteomes" id="UP001060085">
    <property type="component" value="Linkage Group LG02"/>
</dbReference>
<organism evidence="1 2">
    <name type="scientific">Catharanthus roseus</name>
    <name type="common">Madagascar periwinkle</name>
    <name type="synonym">Vinca rosea</name>
    <dbReference type="NCBI Taxonomy" id="4058"/>
    <lineage>
        <taxon>Eukaryota</taxon>
        <taxon>Viridiplantae</taxon>
        <taxon>Streptophyta</taxon>
        <taxon>Embryophyta</taxon>
        <taxon>Tracheophyta</taxon>
        <taxon>Spermatophyta</taxon>
        <taxon>Magnoliopsida</taxon>
        <taxon>eudicotyledons</taxon>
        <taxon>Gunneridae</taxon>
        <taxon>Pentapetalae</taxon>
        <taxon>asterids</taxon>
        <taxon>lamiids</taxon>
        <taxon>Gentianales</taxon>
        <taxon>Apocynaceae</taxon>
        <taxon>Rauvolfioideae</taxon>
        <taxon>Vinceae</taxon>
        <taxon>Catharanthinae</taxon>
        <taxon>Catharanthus</taxon>
    </lineage>
</organism>
<proteinExistence type="predicted"/>
<reference evidence="2" key="1">
    <citation type="journal article" date="2023" name="Nat. Plants">
        <title>Single-cell RNA sequencing provides a high-resolution roadmap for understanding the multicellular compartmentation of specialized metabolism.</title>
        <authorList>
            <person name="Sun S."/>
            <person name="Shen X."/>
            <person name="Li Y."/>
            <person name="Li Y."/>
            <person name="Wang S."/>
            <person name="Li R."/>
            <person name="Zhang H."/>
            <person name="Shen G."/>
            <person name="Guo B."/>
            <person name="Wei J."/>
            <person name="Xu J."/>
            <person name="St-Pierre B."/>
            <person name="Chen S."/>
            <person name="Sun C."/>
        </authorList>
    </citation>
    <scope>NUCLEOTIDE SEQUENCE [LARGE SCALE GENOMIC DNA]</scope>
</reference>
<protein>
    <submittedName>
        <fullName evidence="1">Uncharacterized protein</fullName>
    </submittedName>
</protein>